<reference evidence="3" key="1">
    <citation type="submission" date="2016-06" db="UniProtKB">
        <authorList>
            <consortium name="WormBaseParasite"/>
        </authorList>
    </citation>
    <scope>IDENTIFICATION</scope>
</reference>
<organism evidence="3">
    <name type="scientific">Onchocerca flexuosa</name>
    <dbReference type="NCBI Taxonomy" id="387005"/>
    <lineage>
        <taxon>Eukaryota</taxon>
        <taxon>Metazoa</taxon>
        <taxon>Ecdysozoa</taxon>
        <taxon>Nematoda</taxon>
        <taxon>Chromadorea</taxon>
        <taxon>Rhabditida</taxon>
        <taxon>Spirurina</taxon>
        <taxon>Spiruromorpha</taxon>
        <taxon>Filarioidea</taxon>
        <taxon>Onchocercidae</taxon>
        <taxon>Onchocerca</taxon>
    </lineage>
</organism>
<evidence type="ECO:0000313" key="2">
    <source>
        <dbReference type="Proteomes" id="UP000267606"/>
    </source>
</evidence>
<dbReference type="Proteomes" id="UP000267606">
    <property type="component" value="Unassembled WGS sequence"/>
</dbReference>
<accession>A0A183HWE7</accession>
<reference evidence="1 2" key="2">
    <citation type="submission" date="2018-11" db="EMBL/GenBank/DDBJ databases">
        <authorList>
            <consortium name="Pathogen Informatics"/>
        </authorList>
    </citation>
    <scope>NUCLEOTIDE SEQUENCE [LARGE SCALE GENOMIC DNA]</scope>
</reference>
<proteinExistence type="predicted"/>
<gene>
    <name evidence="1" type="ORF">OFLC_LOCUS11808</name>
</gene>
<dbReference type="EMBL" id="UZAJ01017555">
    <property type="protein sequence ID" value="VDO79409.1"/>
    <property type="molecule type" value="Genomic_DNA"/>
</dbReference>
<dbReference type="WBParaSite" id="OFLC_0001180901-mRNA-1">
    <property type="protein sequence ID" value="OFLC_0001180901-mRNA-1"/>
    <property type="gene ID" value="OFLC_0001180901"/>
</dbReference>
<evidence type="ECO:0000313" key="1">
    <source>
        <dbReference type="EMBL" id="VDO79409.1"/>
    </source>
</evidence>
<evidence type="ECO:0000313" key="3">
    <source>
        <dbReference type="WBParaSite" id="OFLC_0001180901-mRNA-1"/>
    </source>
</evidence>
<protein>
    <submittedName>
        <fullName evidence="3">Transposase</fullName>
    </submittedName>
</protein>
<name>A0A183HWE7_9BILA</name>
<keyword evidence="2" id="KW-1185">Reference proteome</keyword>
<dbReference type="AlphaFoldDB" id="A0A183HWE7"/>
<sequence>MNKNVEIVALRQTRRIVQLLMKKLIEIRLYHQKILSQQAKCMMDRRIMLQMAM</sequence>